<dbReference type="RefSeq" id="WP_106984160.1">
    <property type="nucleotide sequence ID" value="NZ_CP035934.2"/>
</dbReference>
<dbReference type="Proteomes" id="UP000273105">
    <property type="component" value="Unassembled WGS sequence"/>
</dbReference>
<feature type="chain" id="PRO_5044588279" evidence="1">
    <location>
        <begin position="21"/>
        <end position="197"/>
    </location>
</feature>
<evidence type="ECO:0000313" key="5">
    <source>
        <dbReference type="Proteomes" id="UP000281084"/>
    </source>
</evidence>
<accession>A0A3A8G5Q7</accession>
<dbReference type="Proteomes" id="UP000281084">
    <property type="component" value="Unassembled WGS sequence"/>
</dbReference>
<reference evidence="2 5" key="2">
    <citation type="submission" date="2018-09" db="EMBL/GenBank/DDBJ databases">
        <title>The draft genome of Acinetobacter spp. strains.</title>
        <authorList>
            <person name="Qin J."/>
            <person name="Feng Y."/>
            <person name="Zong Z."/>
        </authorList>
    </citation>
    <scope>NUCLEOTIDE SEQUENCE [LARGE SCALE GENOMIC DNA]</scope>
    <source>
        <strain evidence="2 5">WCHAc060002</strain>
    </source>
</reference>
<keyword evidence="1" id="KW-0732">Signal</keyword>
<name>A0A3A8G5Q7_9GAMM</name>
<sequence>MIKKTQSICLIFGLSLVALSGCQMISKTSTKVTDSVMGMLGQEKSPELDAQSILDLAKASQEKLEHLLANMPKNEWVYLENPQLGTAELQNKATNNHVLSLALNCKIETQRPSFSLSNANGQIILKAYDDSAGQIQFLLDNKNFGNPFQTYQSKQLESFKTALKQAKVIKIFNASKLYSFQNTHAELLEKPVNCKTS</sequence>
<protein>
    <submittedName>
        <fullName evidence="2">Uncharacterized protein</fullName>
    </submittedName>
</protein>
<evidence type="ECO:0000256" key="1">
    <source>
        <dbReference type="SAM" id="SignalP"/>
    </source>
</evidence>
<evidence type="ECO:0000313" key="2">
    <source>
        <dbReference type="EMBL" id="RKG53276.1"/>
    </source>
</evidence>
<proteinExistence type="predicted"/>
<keyword evidence="4" id="KW-1185">Reference proteome</keyword>
<gene>
    <name evidence="2" type="ORF">D7V64_07465</name>
    <name evidence="3" type="ORF">D9K79_02205</name>
</gene>
<dbReference type="PROSITE" id="PS51257">
    <property type="entry name" value="PROKAR_LIPOPROTEIN"/>
    <property type="match status" value="1"/>
</dbReference>
<dbReference type="AlphaFoldDB" id="A0A3A8G5Q7"/>
<dbReference type="EMBL" id="RAXZ01000007">
    <property type="protein sequence ID" value="RKG53276.1"/>
    <property type="molecule type" value="Genomic_DNA"/>
</dbReference>
<reference evidence="3 4" key="1">
    <citation type="submission" date="2018-09" db="EMBL/GenBank/DDBJ databases">
        <title>The draft genome of Acinetobacter sp. strains.</title>
        <authorList>
            <person name="Qin J."/>
            <person name="Feng Y."/>
            <person name="Zong Z."/>
        </authorList>
    </citation>
    <scope>NUCLEOTIDE SEQUENCE [LARGE SCALE GENOMIC DNA]</scope>
    <source>
        <strain evidence="3 4">WCHAc060001</strain>
    </source>
</reference>
<evidence type="ECO:0000313" key="3">
    <source>
        <dbReference type="EMBL" id="RLL49621.1"/>
    </source>
</evidence>
<dbReference type="EMBL" id="RCHE01000003">
    <property type="protein sequence ID" value="RLL49621.1"/>
    <property type="molecule type" value="Genomic_DNA"/>
</dbReference>
<evidence type="ECO:0000313" key="4">
    <source>
        <dbReference type="Proteomes" id="UP000273105"/>
    </source>
</evidence>
<comment type="caution">
    <text evidence="2">The sequence shown here is derived from an EMBL/GenBank/DDBJ whole genome shotgun (WGS) entry which is preliminary data.</text>
</comment>
<organism evidence="2 5">
    <name type="scientific">Acinetobacter cumulans</name>
    <dbReference type="NCBI Taxonomy" id="2136182"/>
    <lineage>
        <taxon>Bacteria</taxon>
        <taxon>Pseudomonadati</taxon>
        <taxon>Pseudomonadota</taxon>
        <taxon>Gammaproteobacteria</taxon>
        <taxon>Moraxellales</taxon>
        <taxon>Moraxellaceae</taxon>
        <taxon>Acinetobacter</taxon>
    </lineage>
</organism>
<feature type="signal peptide" evidence="1">
    <location>
        <begin position="1"/>
        <end position="20"/>
    </location>
</feature>